<feature type="compositionally biased region" description="Low complexity" evidence="1">
    <location>
        <begin position="834"/>
        <end position="847"/>
    </location>
</feature>
<dbReference type="EMBL" id="BJMN01000047">
    <property type="protein sequence ID" value="GEB60811.1"/>
    <property type="molecule type" value="Genomic_DNA"/>
</dbReference>
<reference evidence="2 3" key="1">
    <citation type="submission" date="2019-06" db="EMBL/GenBank/DDBJ databases">
        <title>Whole genome shotgun sequence of Streptomyces gardneri NBRC 12865.</title>
        <authorList>
            <person name="Hosoyama A."/>
            <person name="Uohara A."/>
            <person name="Ohji S."/>
            <person name="Ichikawa N."/>
        </authorList>
    </citation>
    <scope>NUCLEOTIDE SEQUENCE [LARGE SCALE GENOMIC DNA]</scope>
    <source>
        <strain evidence="2 3">NBRC 12865</strain>
    </source>
</reference>
<feature type="compositionally biased region" description="Gly residues" evidence="1">
    <location>
        <begin position="718"/>
        <end position="738"/>
    </location>
</feature>
<feature type="compositionally biased region" description="Low complexity" evidence="1">
    <location>
        <begin position="628"/>
        <end position="637"/>
    </location>
</feature>
<evidence type="ECO:0000256" key="1">
    <source>
        <dbReference type="SAM" id="MobiDB-lite"/>
    </source>
</evidence>
<feature type="region of interest" description="Disordered" evidence="1">
    <location>
        <begin position="586"/>
        <end position="858"/>
    </location>
</feature>
<proteinExistence type="predicted"/>
<keyword evidence="3" id="KW-1185">Reference proteome</keyword>
<dbReference type="SUPFAM" id="SSF50494">
    <property type="entry name" value="Trypsin-like serine proteases"/>
    <property type="match status" value="1"/>
</dbReference>
<feature type="compositionally biased region" description="Pro residues" evidence="1">
    <location>
        <begin position="799"/>
        <end position="820"/>
    </location>
</feature>
<gene>
    <name evidence="2" type="ORF">SGA01_64160</name>
</gene>
<feature type="compositionally biased region" description="Low complexity" evidence="1">
    <location>
        <begin position="769"/>
        <end position="785"/>
    </location>
</feature>
<dbReference type="InterPro" id="IPR027417">
    <property type="entry name" value="P-loop_NTPase"/>
</dbReference>
<name>A0A4Y3RSE3_9ACTN</name>
<dbReference type="Proteomes" id="UP000315226">
    <property type="component" value="Unassembled WGS sequence"/>
</dbReference>
<feature type="region of interest" description="Disordered" evidence="1">
    <location>
        <begin position="1408"/>
        <end position="1428"/>
    </location>
</feature>
<organism evidence="2 3">
    <name type="scientific">Streptomyces gardneri</name>
    <dbReference type="NCBI Taxonomy" id="66892"/>
    <lineage>
        <taxon>Bacteria</taxon>
        <taxon>Bacillati</taxon>
        <taxon>Actinomycetota</taxon>
        <taxon>Actinomycetes</taxon>
        <taxon>Kitasatosporales</taxon>
        <taxon>Streptomycetaceae</taxon>
        <taxon>Streptomyces</taxon>
    </lineage>
</organism>
<sequence length="1428" mass="146680">MGRGDLATLVEICDPAGRPRGTGFLADHHGTVVTSHEAVEGLARVVLHAPGDLTWLAEAEAVTPLPESGLALVRTEGLGVRPVALATRPEIEPGTYVRIAAHGWREARVLGPAAVTYAAADRFHVLADALELAIGTEGAEALRRGGRAAGGPVLDTATGTVVAVLGTALHGERPAAGYAVPLRPDGPLAALLRRNAATVPAYGPDLNLAGILELTATSTGPAREPDPWPEPVERPECAREFARFTAEEALVLAVVGAPGTGRTTALAALCARRAQGAAPAPTVRLRGADLRAEDHSLADAVGRALRQAGRIVAASGALGDTATATPERAAALARDAGRPLLVVLDGPEEMPPLLAHRLADWTAATEQWLRAHGARLVTACRPEHWDLAGALYGPGALHRPAKGNGDDLPAALVLGPYTETEARAVRQGYGLGETDLAEADARHPLALRLLAEVRAALPGDVPGRPGREEIFTAHVDLMCLRVAVRVAAGSRPLLRGTAVRLLAARVAGQVHEAARRCLGPGHGVLDRASFEELFPWREGWASAVLTEGLLVPAGSGYRFAHEELADWLQAAHLDLDTALHALVHSRGEQTPARSRGETAETGGTAGAGRLPGPDATAGAGVGPGAVAGGSSAAQGRGAATGSGAAQGRGFVPGPGAAAGRGPDAGRGSVPGSGFVPGPGSSTGRGRGSALESGSFLGTGPGAGRGSVPDSGFVPGSGSSAGRGLGPGLGAAPGTGPVPGAGSASERDSDPWYGSGAAPWTGVEPAPGLVSPSGSASGPWAASPVGVRDGVRVPLAGQPRPVPSPPSPDGAPVPPADPAGPAPTGRHRGRREHAAPASSPGSPAEPSPADVPRQRTPAPAEVVADHLPVPRHRIGPVLQALLRLHREQGPGALAPRLAALVESLDRFADARARPAGTGKGTPSGAPHPYADAVWWAVRLLGETVRRVGDPRPYLPVLRLLADRIGGRPAPHPVFAAFGAVFWQGLPLCEDERIDLLRRLVPADPPPTGTPGGDRCLDTVAGLLAADPRGVQPLLCRWFGDERPLPAAPHATVATAAQALLHTHRGLAVDDLCEALVSTAHPLADGLLAALAEDEPSALCRAVDRWAHDDGRPERRVAAAAYGHLVADRLTAPADRELLRYAALALLARPADQALHGPALGLLVRDPHTRARHLPRAIAEPRVPASALAEALATHPGPVLTAFRSRLHGTGEEAAAALRALAEIDTPALTRRVAALVRDYVARLPEGAAHVAGYVDRRFEDGPAARAVLFPLVSGLIRGRPALVRRALAPVLAAPGTGASRHLRAELLDVLLEHERYEAEAGELSVLDALLTAAAEGAALRSEPRTRELVQRVAALYARTPDGAGRLDRTLAGLVGERPGFAALLVAWTVGVPGEWAPLLGPETLRVLRGPGTSMPMRTDGRGHGSLRPA</sequence>
<evidence type="ECO:0008006" key="4">
    <source>
        <dbReference type="Google" id="ProtNLM"/>
    </source>
</evidence>
<evidence type="ECO:0000313" key="3">
    <source>
        <dbReference type="Proteomes" id="UP000315226"/>
    </source>
</evidence>
<evidence type="ECO:0000313" key="2">
    <source>
        <dbReference type="EMBL" id="GEB60811.1"/>
    </source>
</evidence>
<comment type="caution">
    <text evidence="2">The sequence shown here is derived from an EMBL/GenBank/DDBJ whole genome shotgun (WGS) entry which is preliminary data.</text>
</comment>
<dbReference type="Gene3D" id="2.40.10.120">
    <property type="match status" value="1"/>
</dbReference>
<dbReference type="SUPFAM" id="SSF52540">
    <property type="entry name" value="P-loop containing nucleoside triphosphate hydrolases"/>
    <property type="match status" value="1"/>
</dbReference>
<accession>A0A4Y3RSE3</accession>
<feature type="compositionally biased region" description="Gly residues" evidence="1">
    <location>
        <begin position="638"/>
        <end position="686"/>
    </location>
</feature>
<protein>
    <recommendedName>
        <fullName evidence="4">Serine protease</fullName>
    </recommendedName>
</protein>
<dbReference type="InterPro" id="IPR009003">
    <property type="entry name" value="Peptidase_S1_PA"/>
</dbReference>
<dbReference type="RefSeq" id="WP_229918410.1">
    <property type="nucleotide sequence ID" value="NZ_BJMN01000047.1"/>
</dbReference>